<evidence type="ECO:0000313" key="13">
    <source>
        <dbReference type="Proteomes" id="UP001162891"/>
    </source>
</evidence>
<feature type="active site" description="Nucleophile" evidence="9">
    <location>
        <position position="386"/>
    </location>
</feature>
<feature type="short sequence motif" description="GXGXXG" evidence="9">
    <location>
        <begin position="357"/>
        <end position="362"/>
    </location>
</feature>
<feature type="active site" description="Proton acceptor" evidence="9">
    <location>
        <position position="501"/>
    </location>
</feature>
<dbReference type="Pfam" id="PF24179">
    <property type="entry name" value="NTE_Ploop"/>
    <property type="match status" value="1"/>
</dbReference>
<evidence type="ECO:0000256" key="2">
    <source>
        <dbReference type="ARBA" id="ARBA00006636"/>
    </source>
</evidence>
<keyword evidence="13" id="KW-1185">Reference proteome</keyword>
<dbReference type="InterPro" id="IPR000595">
    <property type="entry name" value="cNMP-bd_dom"/>
</dbReference>
<dbReference type="Pfam" id="PF01734">
    <property type="entry name" value="Patatin"/>
    <property type="match status" value="1"/>
</dbReference>
<dbReference type="InterPro" id="IPR014710">
    <property type="entry name" value="RmlC-like_jellyroll"/>
</dbReference>
<feature type="domain" description="Cyclic nucleotide-binding" evidence="10">
    <location>
        <begin position="40"/>
        <end position="143"/>
    </location>
</feature>
<dbReference type="CDD" id="cd07205">
    <property type="entry name" value="Pat_PNPLA6_PNPLA7_NTE1_like"/>
    <property type="match status" value="1"/>
</dbReference>
<dbReference type="PANTHER" id="PTHR14226">
    <property type="entry name" value="NEUROPATHY TARGET ESTERASE/SWISS CHEESE D.MELANOGASTER"/>
    <property type="match status" value="1"/>
</dbReference>
<reference evidence="13" key="1">
    <citation type="journal article" date="2022" name="Int. J. Syst. Evol. Microbiol.">
        <title>Anaeromyxobacter oryzae sp. nov., Anaeromyxobacter diazotrophicus sp. nov. and Anaeromyxobacter paludicola sp. nov., isolated from paddy soils.</title>
        <authorList>
            <person name="Itoh H."/>
            <person name="Xu Z."/>
            <person name="Mise K."/>
            <person name="Masuda Y."/>
            <person name="Ushijima N."/>
            <person name="Hayakawa C."/>
            <person name="Shiratori Y."/>
            <person name="Senoo K."/>
        </authorList>
    </citation>
    <scope>NUCLEOTIDE SEQUENCE [LARGE SCALE GENOMIC DNA]</scope>
    <source>
        <strain evidence="13">Red232</strain>
    </source>
</reference>
<dbReference type="Proteomes" id="UP001162891">
    <property type="component" value="Chromosome"/>
</dbReference>
<dbReference type="InterPro" id="IPR016035">
    <property type="entry name" value="Acyl_Trfase/lysoPLipase"/>
</dbReference>
<keyword evidence="4 9" id="KW-0378">Hydrolase</keyword>
<dbReference type="CDD" id="cd00038">
    <property type="entry name" value="CAP_ED"/>
    <property type="match status" value="1"/>
</dbReference>
<keyword evidence="5 9" id="KW-0442">Lipid degradation</keyword>
<organism evidence="12 13">
    <name type="scientific">Anaeromyxobacter oryzae</name>
    <dbReference type="NCBI Taxonomy" id="2918170"/>
    <lineage>
        <taxon>Bacteria</taxon>
        <taxon>Pseudomonadati</taxon>
        <taxon>Myxococcota</taxon>
        <taxon>Myxococcia</taxon>
        <taxon>Myxococcales</taxon>
        <taxon>Cystobacterineae</taxon>
        <taxon>Anaeromyxobacteraceae</taxon>
        <taxon>Anaeromyxobacter</taxon>
    </lineage>
</organism>
<comment type="subcellular location">
    <subcellularLocation>
        <location evidence="1">Membrane</location>
    </subcellularLocation>
</comment>
<dbReference type="PROSITE" id="PS51635">
    <property type="entry name" value="PNPLA"/>
    <property type="match status" value="1"/>
</dbReference>
<feature type="short sequence motif" description="GXSXG" evidence="9">
    <location>
        <begin position="384"/>
        <end position="388"/>
    </location>
</feature>
<dbReference type="PROSITE" id="PS00889">
    <property type="entry name" value="CNMP_BINDING_2"/>
    <property type="match status" value="1"/>
</dbReference>
<gene>
    <name evidence="12" type="ORF">AMOR_03890</name>
</gene>
<dbReference type="InterPro" id="IPR050301">
    <property type="entry name" value="NTE"/>
</dbReference>
<evidence type="ECO:0000256" key="3">
    <source>
        <dbReference type="ARBA" id="ARBA00022692"/>
    </source>
</evidence>
<keyword evidence="6" id="KW-1133">Transmembrane helix</keyword>
<evidence type="ECO:0000256" key="5">
    <source>
        <dbReference type="ARBA" id="ARBA00022963"/>
    </source>
</evidence>
<dbReference type="SMART" id="SM00100">
    <property type="entry name" value="cNMP"/>
    <property type="match status" value="1"/>
</dbReference>
<dbReference type="PANTHER" id="PTHR14226:SF29">
    <property type="entry name" value="NEUROPATHY TARGET ESTERASE SWS"/>
    <property type="match status" value="1"/>
</dbReference>
<dbReference type="PROSITE" id="PS50042">
    <property type="entry name" value="CNMP_BINDING_3"/>
    <property type="match status" value="1"/>
</dbReference>
<evidence type="ECO:0000256" key="8">
    <source>
        <dbReference type="ARBA" id="ARBA00023136"/>
    </source>
</evidence>
<name>A0ABM7WPJ6_9BACT</name>
<keyword evidence="8" id="KW-0472">Membrane</keyword>
<evidence type="ECO:0000256" key="7">
    <source>
        <dbReference type="ARBA" id="ARBA00023098"/>
    </source>
</evidence>
<comment type="caution">
    <text evidence="9">Lacks conserved residue(s) required for the propagation of feature annotation.</text>
</comment>
<evidence type="ECO:0000259" key="11">
    <source>
        <dbReference type="PROSITE" id="PS51635"/>
    </source>
</evidence>
<evidence type="ECO:0000256" key="6">
    <source>
        <dbReference type="ARBA" id="ARBA00022989"/>
    </source>
</evidence>
<protein>
    <submittedName>
        <fullName evidence="12">Cyclic nucleotide-binding protein</fullName>
    </submittedName>
</protein>
<dbReference type="SUPFAM" id="SSF51206">
    <property type="entry name" value="cAMP-binding domain-like"/>
    <property type="match status" value="1"/>
</dbReference>
<evidence type="ECO:0000256" key="1">
    <source>
        <dbReference type="ARBA" id="ARBA00004370"/>
    </source>
</evidence>
<accession>A0ABM7WPJ6</accession>
<dbReference type="Gene3D" id="2.60.120.10">
    <property type="entry name" value="Jelly Rolls"/>
    <property type="match status" value="1"/>
</dbReference>
<evidence type="ECO:0000259" key="10">
    <source>
        <dbReference type="PROSITE" id="PS50042"/>
    </source>
</evidence>
<dbReference type="InterPro" id="IPR001423">
    <property type="entry name" value="LysoPLipase_patatin_CS"/>
</dbReference>
<comment type="similarity">
    <text evidence="2">Belongs to the NTE family.</text>
</comment>
<evidence type="ECO:0000256" key="9">
    <source>
        <dbReference type="PROSITE-ProRule" id="PRU01161"/>
    </source>
</evidence>
<dbReference type="SUPFAM" id="SSF52151">
    <property type="entry name" value="FabD/lysophospholipase-like"/>
    <property type="match status" value="1"/>
</dbReference>
<keyword evidence="3" id="KW-0812">Transmembrane</keyword>
<evidence type="ECO:0000256" key="4">
    <source>
        <dbReference type="ARBA" id="ARBA00022801"/>
    </source>
</evidence>
<dbReference type="InterPro" id="IPR056556">
    <property type="entry name" value="NTE1_P-loop_dom"/>
</dbReference>
<keyword evidence="7 9" id="KW-0443">Lipid metabolism</keyword>
<proteinExistence type="inferred from homology"/>
<feature type="domain" description="PNPLA" evidence="11">
    <location>
        <begin position="353"/>
        <end position="514"/>
    </location>
</feature>
<dbReference type="PROSITE" id="PS01237">
    <property type="entry name" value="UPF0028"/>
    <property type="match status" value="1"/>
</dbReference>
<dbReference type="InterPro" id="IPR018490">
    <property type="entry name" value="cNMP-bd_dom_sf"/>
</dbReference>
<dbReference type="Gene3D" id="3.40.1090.10">
    <property type="entry name" value="Cytosolic phospholipase A2 catalytic domain"/>
    <property type="match status" value="2"/>
</dbReference>
<dbReference type="RefSeq" id="WP_248357885.1">
    <property type="nucleotide sequence ID" value="NZ_AP025591.1"/>
</dbReference>
<dbReference type="Pfam" id="PF00027">
    <property type="entry name" value="cNMP_binding"/>
    <property type="match status" value="1"/>
</dbReference>
<dbReference type="InterPro" id="IPR002641">
    <property type="entry name" value="PNPLA_dom"/>
</dbReference>
<evidence type="ECO:0000313" key="12">
    <source>
        <dbReference type="EMBL" id="BDG01393.1"/>
    </source>
</evidence>
<dbReference type="InterPro" id="IPR018488">
    <property type="entry name" value="cNMP-bd_CS"/>
</dbReference>
<dbReference type="EMBL" id="AP025591">
    <property type="protein sequence ID" value="BDG01393.1"/>
    <property type="molecule type" value="Genomic_DNA"/>
</dbReference>
<sequence length="637" mass="69032">MSPPPDSAAPGTAELGGGGGRSDLLSALRRERLAANLVALLGAEDPSIADDLLALGEWRRVPGGECLFRQGEPGDSMYLVVTGRLVAVREDRSGRRRVVGQIRAGESVGEMGLLAQQPRTATVRASRDSAVVRISEGAFQRVVARHPQLVAGTARLVIRRTTELIGGAAAVERARSIVVVPLRPAAGCAEFVERLRRALERRGPTLVVDRARADAALSARGISPASSDDARNLVLSSWLDEQELRHEALVFETERIADPWTERCLRQADVVLLLAPFGESPDVDEDERRLARGDGDGPRRELVLIHPACAAPPVGTARWLAPRRVARHHHVRRDRDDDVRRLARFLTGDAIGLVLGGGGARGFAHLGVIRALREEGIPIDAVGGTSQGAIAAATVAMDWDDATIEEVHRQGFTRRNPIGDWALIPHLALVKGRRLDAALQRCFGAVEIEDAWRSFFCVSANLTLAEPAIHRRGPVWRALRASVSLPGILPPVVMGEHLHVDGSLLDNLPIEPMRGSGAGRIVAVDLSVSNEGARLSGGKLPSLVDVLKERLRPDGSHPRAPGLAAILVKSAMMSSTQRARELRPGVDLYLAPEPAEIGFLDWKALDRGIELGYRYARQELARRDVGRWREDARPLRP</sequence>